<sequence>MEHSYIQITDLPDELLIMIFKKLNNMQVLQSVLDANIRFNKIARDSTFTSRLTLFRWSSDNFIYPLADSILDRFIIQIIPQVHHNVKWLGIESSSLQRILLAAKYPNLNGLVIFNISEEITRRLFTEENQLTHIFKNQITRLVISICDSKKDYWTDEEQISVFTRMLNAFSNIRDLKLYSPSNLCVDRLSFKNHRPTFFSSTLLEFHVHVQSFSDCLYLLDGRFNQLHTLIVTIDWILTSQPMNNNREELPNLTCFSLTVLSNVHFYDQSVLPLLRRMTNLRKLALYIAVDHYEKFIDGNDLKKTIINHLPRLNEFVFNIRSIIYPNDDIHLLTNEQIQNTFTSFVRNKIISCVDYFPKKKTGRCHIYSHPYTMKYYHDITNNFPGGLFKCVCEVSLFDEQPFEHDFFLRISQSFPFMERLTLSNFKSQKYKQHTKSTNDIKDCSIIEYHHLTKLVLLDVNLDYVEQFLDKTKTSFTNNIFLTIKSYLLGKGTNYFTRSELRANCAKVYGLNIFGELKTRKNLNAYFPNVNKIQFSCC</sequence>
<comment type="caution">
    <text evidence="2">The sequence shown here is derived from an EMBL/GenBank/DDBJ whole genome shotgun (WGS) entry which is preliminary data.</text>
</comment>
<proteinExistence type="predicted"/>
<protein>
    <recommendedName>
        <fullName evidence="1">F-box domain-containing protein</fullName>
    </recommendedName>
</protein>
<dbReference type="EMBL" id="CAJNYT010000411">
    <property type="protein sequence ID" value="CAF3347903.1"/>
    <property type="molecule type" value="Genomic_DNA"/>
</dbReference>
<gene>
    <name evidence="2" type="ORF">GRG538_LOCUS5243</name>
</gene>
<dbReference type="PROSITE" id="PS50181">
    <property type="entry name" value="FBOX"/>
    <property type="match status" value="1"/>
</dbReference>
<dbReference type="InterPro" id="IPR001810">
    <property type="entry name" value="F-box_dom"/>
</dbReference>
<accession>A0A817VKE7</accession>
<evidence type="ECO:0000259" key="1">
    <source>
        <dbReference type="PROSITE" id="PS50181"/>
    </source>
</evidence>
<name>A0A817VKE7_9BILA</name>
<organism evidence="2 3">
    <name type="scientific">Rotaria socialis</name>
    <dbReference type="NCBI Taxonomy" id="392032"/>
    <lineage>
        <taxon>Eukaryota</taxon>
        <taxon>Metazoa</taxon>
        <taxon>Spiralia</taxon>
        <taxon>Gnathifera</taxon>
        <taxon>Rotifera</taxon>
        <taxon>Eurotatoria</taxon>
        <taxon>Bdelloidea</taxon>
        <taxon>Philodinida</taxon>
        <taxon>Philodinidae</taxon>
        <taxon>Rotaria</taxon>
    </lineage>
</organism>
<dbReference type="AlphaFoldDB" id="A0A817VKE7"/>
<dbReference type="Proteomes" id="UP000663872">
    <property type="component" value="Unassembled WGS sequence"/>
</dbReference>
<feature type="domain" description="F-box" evidence="1">
    <location>
        <begin position="5"/>
        <end position="52"/>
    </location>
</feature>
<dbReference type="InterPro" id="IPR036047">
    <property type="entry name" value="F-box-like_dom_sf"/>
</dbReference>
<evidence type="ECO:0000313" key="2">
    <source>
        <dbReference type="EMBL" id="CAF3347903.1"/>
    </source>
</evidence>
<evidence type="ECO:0000313" key="3">
    <source>
        <dbReference type="Proteomes" id="UP000663872"/>
    </source>
</evidence>
<reference evidence="2" key="1">
    <citation type="submission" date="2021-02" db="EMBL/GenBank/DDBJ databases">
        <authorList>
            <person name="Nowell W R."/>
        </authorList>
    </citation>
    <scope>NUCLEOTIDE SEQUENCE</scope>
</reference>
<dbReference type="SUPFAM" id="SSF81383">
    <property type="entry name" value="F-box domain"/>
    <property type="match status" value="1"/>
</dbReference>